<dbReference type="AlphaFoldDB" id="A0A813HQH0"/>
<name>A0A813HQH0_POLGL</name>
<dbReference type="OrthoDB" id="442922at2759"/>
<gene>
    <name evidence="2" type="ORF">PGLA1383_LOCUS55240</name>
</gene>
<organism evidence="2 3">
    <name type="scientific">Polarella glacialis</name>
    <name type="common">Dinoflagellate</name>
    <dbReference type="NCBI Taxonomy" id="89957"/>
    <lineage>
        <taxon>Eukaryota</taxon>
        <taxon>Sar</taxon>
        <taxon>Alveolata</taxon>
        <taxon>Dinophyceae</taxon>
        <taxon>Suessiales</taxon>
        <taxon>Suessiaceae</taxon>
        <taxon>Polarella</taxon>
    </lineage>
</organism>
<protein>
    <submittedName>
        <fullName evidence="2">Uncharacterized protein</fullName>
    </submittedName>
</protein>
<evidence type="ECO:0000313" key="3">
    <source>
        <dbReference type="Proteomes" id="UP000654075"/>
    </source>
</evidence>
<feature type="compositionally biased region" description="Basic and acidic residues" evidence="1">
    <location>
        <begin position="97"/>
        <end position="107"/>
    </location>
</feature>
<evidence type="ECO:0000256" key="1">
    <source>
        <dbReference type="SAM" id="MobiDB-lite"/>
    </source>
</evidence>
<dbReference type="Proteomes" id="UP000654075">
    <property type="component" value="Unassembled WGS sequence"/>
</dbReference>
<proteinExistence type="predicted"/>
<evidence type="ECO:0000313" key="2">
    <source>
        <dbReference type="EMBL" id="CAE8640366.1"/>
    </source>
</evidence>
<reference evidence="2" key="1">
    <citation type="submission" date="2021-02" db="EMBL/GenBank/DDBJ databases">
        <authorList>
            <person name="Dougan E. K."/>
            <person name="Rhodes N."/>
            <person name="Thang M."/>
            <person name="Chan C."/>
        </authorList>
    </citation>
    <scope>NUCLEOTIDE SEQUENCE</scope>
</reference>
<sequence length="158" mass="17699">MDQPDEAQTAEVWSPLKGVLGPGLLKRLVPGRQVIEDPILLNPLPDRESGHKVLAPYIFKVSVSLTNDHVVHLSNSEKHAQSSLTEALDHMVDVVRKSLREEKERGLTSRKKEKRNMMPDTDEDGEDEEAIAARMTEDLDLEKDEATAKMYAKVEGSE</sequence>
<accession>A0A813HQH0</accession>
<comment type="caution">
    <text evidence="2">The sequence shown here is derived from an EMBL/GenBank/DDBJ whole genome shotgun (WGS) entry which is preliminary data.</text>
</comment>
<keyword evidence="3" id="KW-1185">Reference proteome</keyword>
<dbReference type="EMBL" id="CAJNNV010032570">
    <property type="protein sequence ID" value="CAE8640366.1"/>
    <property type="molecule type" value="Genomic_DNA"/>
</dbReference>
<feature type="region of interest" description="Disordered" evidence="1">
    <location>
        <begin position="97"/>
        <end position="128"/>
    </location>
</feature>